<name>A0A0P8AIU8_9EURY</name>
<dbReference type="Gene3D" id="3.30.1440.10">
    <property type="match status" value="1"/>
</dbReference>
<dbReference type="Proteomes" id="UP000050360">
    <property type="component" value="Unassembled WGS sequence"/>
</dbReference>
<comment type="caution">
    <text evidence="1">The sequence shown here is derived from an EMBL/GenBank/DDBJ whole genome shotgun (WGS) entry which is preliminary data.</text>
</comment>
<protein>
    <recommendedName>
        <fullName evidence="3">RNA-binding protein</fullName>
    </recommendedName>
</protein>
<evidence type="ECO:0000313" key="2">
    <source>
        <dbReference type="Proteomes" id="UP000050360"/>
    </source>
</evidence>
<sequence>MNIHYITFRASVHATESDDRVKTALSLFLFDNKINETQTEGHFGNPITLLQGQIKGKDCIRFIDILKSGLPEYELEKLRKERCERVDEECCLHIRFDKQAAFEGKVRLAATADTITAKIKIRAYPANYEKALVAAETLF</sequence>
<dbReference type="Pfam" id="PF01877">
    <property type="entry name" value="RNA_binding"/>
    <property type="match status" value="1"/>
</dbReference>
<evidence type="ECO:0008006" key="3">
    <source>
        <dbReference type="Google" id="ProtNLM"/>
    </source>
</evidence>
<dbReference type="InterPro" id="IPR002739">
    <property type="entry name" value="PAB1135-like"/>
</dbReference>
<reference evidence="1 2" key="1">
    <citation type="submission" date="2015-09" db="EMBL/GenBank/DDBJ databases">
        <title>A metagenomics-based metabolic model of nitrate-dependent anaerobic oxidation of methane by Methanoperedens-like archaea.</title>
        <authorList>
            <person name="Arshad A."/>
            <person name="Speth D.R."/>
            <person name="De Graaf R.M."/>
            <person name="Op Den Camp H.J."/>
            <person name="Jetten M.S."/>
            <person name="Welte C.U."/>
        </authorList>
    </citation>
    <scope>NUCLEOTIDE SEQUENCE [LARGE SCALE GENOMIC DNA]</scope>
</reference>
<accession>A0A0P8AIU8</accession>
<dbReference type="SUPFAM" id="SSF55282">
    <property type="entry name" value="RL5-like"/>
    <property type="match status" value="1"/>
</dbReference>
<gene>
    <name evidence="1" type="ORF">MPEBLZ_00909</name>
</gene>
<evidence type="ECO:0000313" key="1">
    <source>
        <dbReference type="EMBL" id="KPQ44542.1"/>
    </source>
</evidence>
<dbReference type="AlphaFoldDB" id="A0A0P8AIU8"/>
<dbReference type="EMBL" id="LKCM01000078">
    <property type="protein sequence ID" value="KPQ44542.1"/>
    <property type="molecule type" value="Genomic_DNA"/>
</dbReference>
<dbReference type="InterPro" id="IPR022803">
    <property type="entry name" value="Ribosomal_uL5_dom_sf"/>
</dbReference>
<proteinExistence type="predicted"/>
<dbReference type="PANTHER" id="PTHR38816:SF1">
    <property type="entry name" value="EXOSOME SUBUNIT"/>
    <property type="match status" value="1"/>
</dbReference>
<organism evidence="1 2">
    <name type="scientific">Candidatus Methanoperedens nitratireducens</name>
    <dbReference type="NCBI Taxonomy" id="1392998"/>
    <lineage>
        <taxon>Archaea</taxon>
        <taxon>Methanobacteriati</taxon>
        <taxon>Methanobacteriota</taxon>
        <taxon>Stenosarchaea group</taxon>
        <taxon>Methanomicrobia</taxon>
        <taxon>Methanosarcinales</taxon>
        <taxon>ANME-2 cluster</taxon>
        <taxon>Candidatus Methanoperedentaceae</taxon>
        <taxon>Candidatus Methanoperedens</taxon>
    </lineage>
</organism>
<dbReference type="PANTHER" id="PTHR38816">
    <property type="entry name" value="EXOSOME SUBUNIT, DUF54 FAMILY-RELATED"/>
    <property type="match status" value="1"/>
</dbReference>